<dbReference type="InterPro" id="IPR057670">
    <property type="entry name" value="SH3_retrovirus"/>
</dbReference>
<dbReference type="PANTHER" id="PTHR42648:SF18">
    <property type="entry name" value="RETROTRANSPOSON, UNCLASSIFIED-LIKE PROTEIN"/>
    <property type="match status" value="1"/>
</dbReference>
<dbReference type="PANTHER" id="PTHR42648">
    <property type="entry name" value="TRANSPOSASE, PUTATIVE-RELATED"/>
    <property type="match status" value="1"/>
</dbReference>
<organism evidence="2">
    <name type="scientific">Malus domestica</name>
    <name type="common">Apple</name>
    <name type="synonym">Pyrus malus</name>
    <dbReference type="NCBI Taxonomy" id="3750"/>
    <lineage>
        <taxon>Eukaryota</taxon>
        <taxon>Viridiplantae</taxon>
        <taxon>Streptophyta</taxon>
        <taxon>Embryophyta</taxon>
        <taxon>Tracheophyta</taxon>
        <taxon>Spermatophyta</taxon>
        <taxon>Magnoliopsida</taxon>
        <taxon>eudicotyledons</taxon>
        <taxon>Gunneridae</taxon>
        <taxon>Pentapetalae</taxon>
        <taxon>rosids</taxon>
        <taxon>fabids</taxon>
        <taxon>Rosales</taxon>
        <taxon>Rosaceae</taxon>
        <taxon>Amygdaloideae</taxon>
        <taxon>Maleae</taxon>
        <taxon>Malus</taxon>
    </lineage>
</organism>
<dbReference type="InterPro" id="IPR039537">
    <property type="entry name" value="Retrotran_Ty1/copia-like"/>
</dbReference>
<sequence>MNMNKTPEEAWNGHKLLLDHFRIFGCIAHVYVPDNKRVKLDAKSYKCILLRVSEESKAYRLFDPVLHKIVINRDVVFEDDQQWSWDDSHKEAILADLEWDIDEEISILRKEIDLKS</sequence>
<name>E4Z8M0_MALDO</name>
<protein>
    <submittedName>
        <fullName evidence="2">Putative copia-type polyprotein</fullName>
    </submittedName>
</protein>
<evidence type="ECO:0000259" key="1">
    <source>
        <dbReference type="Pfam" id="PF25597"/>
    </source>
</evidence>
<dbReference type="Pfam" id="PF25597">
    <property type="entry name" value="SH3_retrovirus"/>
    <property type="match status" value="1"/>
</dbReference>
<reference evidence="2" key="1">
    <citation type="submission" date="2010-04" db="EMBL/GenBank/DDBJ databases">
        <title>Genomic organization of the Mal d 1 gene cluster on apple (Malus x domestica) linkage group 16.</title>
        <authorList>
            <person name="Pagliarani G."/>
            <person name="Paris R."/>
            <person name="Arens P."/>
            <person name="Tartarini S."/>
            <person name="Peters S."/>
            <person name="van de Weg E."/>
        </authorList>
    </citation>
    <scope>NUCLEOTIDE SEQUENCE</scope>
</reference>
<feature type="domain" description="Retroviral polymerase SH3-like" evidence="1">
    <location>
        <begin position="26"/>
        <end position="89"/>
    </location>
</feature>
<evidence type="ECO:0000313" key="2">
    <source>
        <dbReference type="EMBL" id="CBL94143.1"/>
    </source>
</evidence>
<dbReference type="EMBL" id="FN823234">
    <property type="protein sequence ID" value="CBL94143.1"/>
    <property type="molecule type" value="Genomic_DNA"/>
</dbReference>
<accession>E4Z8M0</accession>
<proteinExistence type="predicted"/>
<dbReference type="AlphaFoldDB" id="E4Z8M0"/>